<dbReference type="Gene3D" id="2.170.140.10">
    <property type="entry name" value="Chitin binding domain"/>
    <property type="match status" value="3"/>
</dbReference>
<evidence type="ECO:0000259" key="6">
    <source>
        <dbReference type="PROSITE" id="PS50940"/>
    </source>
</evidence>
<evidence type="ECO:0000256" key="4">
    <source>
        <dbReference type="ARBA" id="ARBA00023157"/>
    </source>
</evidence>
<dbReference type="InterPro" id="IPR002557">
    <property type="entry name" value="Chitin-bd_dom"/>
</dbReference>
<evidence type="ECO:0000256" key="5">
    <source>
        <dbReference type="ARBA" id="ARBA00023180"/>
    </source>
</evidence>
<evidence type="ECO:0000256" key="3">
    <source>
        <dbReference type="ARBA" id="ARBA00022737"/>
    </source>
</evidence>
<evidence type="ECO:0000256" key="2">
    <source>
        <dbReference type="ARBA" id="ARBA00022729"/>
    </source>
</evidence>
<dbReference type="Pfam" id="PF01607">
    <property type="entry name" value="CBM_14"/>
    <property type="match status" value="3"/>
</dbReference>
<evidence type="ECO:0000256" key="1">
    <source>
        <dbReference type="ARBA" id="ARBA00022669"/>
    </source>
</evidence>
<dbReference type="GO" id="GO:0008061">
    <property type="term" value="F:chitin binding"/>
    <property type="evidence" value="ECO:0007669"/>
    <property type="project" value="UniProtKB-KW"/>
</dbReference>
<keyword evidence="1" id="KW-0147">Chitin-binding</keyword>
<dbReference type="PANTHER" id="PTHR23301">
    <property type="entry name" value="CHITIN BINDING PERITROPHIN-A"/>
    <property type="match status" value="1"/>
</dbReference>
<gene>
    <name evidence="7" type="ORF">FSP39_000659</name>
</gene>
<dbReference type="InterPro" id="IPR036508">
    <property type="entry name" value="Chitin-bd_dom_sf"/>
</dbReference>
<dbReference type="PANTHER" id="PTHR23301:SF0">
    <property type="entry name" value="CHITIN-BINDING TYPE-2 DOMAIN-CONTAINING PROTEIN-RELATED"/>
    <property type="match status" value="1"/>
</dbReference>
<accession>A0AA88Y9K0</accession>
<reference evidence="7" key="1">
    <citation type="submission" date="2019-08" db="EMBL/GenBank/DDBJ databases">
        <title>The improved chromosome-level genome for the pearl oyster Pinctada fucata martensii using PacBio sequencing and Hi-C.</title>
        <authorList>
            <person name="Zheng Z."/>
        </authorList>
    </citation>
    <scope>NUCLEOTIDE SEQUENCE</scope>
    <source>
        <strain evidence="7">ZZ-2019</strain>
        <tissue evidence="7">Adductor muscle</tissue>
    </source>
</reference>
<dbReference type="SUPFAM" id="SSF57625">
    <property type="entry name" value="Invertebrate chitin-binding proteins"/>
    <property type="match status" value="3"/>
</dbReference>
<sequence>NPCRNGRNQVYYPVANDNAKFIQCDSTGEMYVVQCPAGKVYNQATRSCVSQVYNPNPPQTITGLGTNPCTTANLALNNIYFAVMSDNHKFIECDPNGNANVLTCPSLLVWDQGRLSCVYTFVAGQPQPTPNSALLPSTGVSTNPCRTALGGQNQFYPHPNPNKFIQCDLAGDAYVLTCPAGLVWSTYSNTCVSTITAVTG</sequence>
<keyword evidence="3" id="KW-0677">Repeat</keyword>
<evidence type="ECO:0000313" key="8">
    <source>
        <dbReference type="Proteomes" id="UP001186944"/>
    </source>
</evidence>
<protein>
    <recommendedName>
        <fullName evidence="6">Chitin-binding type-2 domain-containing protein</fullName>
    </recommendedName>
</protein>
<dbReference type="Proteomes" id="UP001186944">
    <property type="component" value="Unassembled WGS sequence"/>
</dbReference>
<organism evidence="7 8">
    <name type="scientific">Pinctada imbricata</name>
    <name type="common">Atlantic pearl-oyster</name>
    <name type="synonym">Pinctada martensii</name>
    <dbReference type="NCBI Taxonomy" id="66713"/>
    <lineage>
        <taxon>Eukaryota</taxon>
        <taxon>Metazoa</taxon>
        <taxon>Spiralia</taxon>
        <taxon>Lophotrochozoa</taxon>
        <taxon>Mollusca</taxon>
        <taxon>Bivalvia</taxon>
        <taxon>Autobranchia</taxon>
        <taxon>Pteriomorphia</taxon>
        <taxon>Pterioida</taxon>
        <taxon>Pterioidea</taxon>
        <taxon>Pteriidae</taxon>
        <taxon>Pinctada</taxon>
    </lineage>
</organism>
<evidence type="ECO:0000313" key="7">
    <source>
        <dbReference type="EMBL" id="KAK3101059.1"/>
    </source>
</evidence>
<dbReference type="InterPro" id="IPR051940">
    <property type="entry name" value="Chitin_bind-dev_reg"/>
</dbReference>
<dbReference type="GO" id="GO:0005576">
    <property type="term" value="C:extracellular region"/>
    <property type="evidence" value="ECO:0007669"/>
    <property type="project" value="InterPro"/>
</dbReference>
<feature type="non-terminal residue" evidence="7">
    <location>
        <position position="1"/>
    </location>
</feature>
<keyword evidence="8" id="KW-1185">Reference proteome</keyword>
<keyword evidence="4" id="KW-1015">Disulfide bond</keyword>
<name>A0AA88Y9K0_PINIB</name>
<proteinExistence type="predicted"/>
<feature type="domain" description="Chitin-binding type-2" evidence="6">
    <location>
        <begin position="1"/>
        <end position="48"/>
    </location>
</feature>
<comment type="caution">
    <text evidence="7">The sequence shown here is derived from an EMBL/GenBank/DDBJ whole genome shotgun (WGS) entry which is preliminary data.</text>
</comment>
<keyword evidence="5" id="KW-0325">Glycoprotein</keyword>
<dbReference type="AlphaFoldDB" id="A0AA88Y9K0"/>
<dbReference type="EMBL" id="VSWD01000005">
    <property type="protein sequence ID" value="KAK3101059.1"/>
    <property type="molecule type" value="Genomic_DNA"/>
</dbReference>
<keyword evidence="2" id="KW-0732">Signal</keyword>
<dbReference type="PROSITE" id="PS50940">
    <property type="entry name" value="CHIT_BIND_II"/>
    <property type="match status" value="1"/>
</dbReference>
<dbReference type="SMART" id="SM00494">
    <property type="entry name" value="ChtBD2"/>
    <property type="match status" value="3"/>
</dbReference>